<feature type="region of interest" description="Disordered" evidence="6">
    <location>
        <begin position="1"/>
        <end position="24"/>
    </location>
</feature>
<evidence type="ECO:0000256" key="1">
    <source>
        <dbReference type="ARBA" id="ARBA00005546"/>
    </source>
</evidence>
<comment type="similarity">
    <text evidence="1 5">Belongs to the CGI121/TPRKB family.</text>
</comment>
<dbReference type="Gene3D" id="3.30.2380.10">
    <property type="entry name" value="CGI121/TPRKB"/>
    <property type="match status" value="1"/>
</dbReference>
<dbReference type="EMBL" id="JAPEUX010000005">
    <property type="protein sequence ID" value="KAJ4352250.1"/>
    <property type="molecule type" value="Genomic_DNA"/>
</dbReference>
<reference evidence="7" key="1">
    <citation type="submission" date="2022-10" db="EMBL/GenBank/DDBJ databases">
        <title>Tapping the CABI collections for fungal endophytes: first genome assemblies for Collariella, Neodidymelliopsis, Ascochyta clinopodiicola, Didymella pomorum, Didymosphaeria variabile, Neocosmospora piperis and Neocucurbitaria cava.</title>
        <authorList>
            <person name="Hill R."/>
        </authorList>
    </citation>
    <scope>NUCLEOTIDE SEQUENCE</scope>
    <source>
        <strain evidence="7">IMI 356815</strain>
    </source>
</reference>
<dbReference type="SUPFAM" id="SSF143870">
    <property type="entry name" value="PF0523-like"/>
    <property type="match status" value="1"/>
</dbReference>
<sequence>MASSPPPPQDDMAASTPNPAYRKFGIGDESTEVVAVKFALDPEISNESVGKHLGEAVEGEAVAIGEEGEEVGIFADVAKIKKIYKLNDGGKRKKGPAVNGNARDERKDMESVILGTMALKGS</sequence>
<evidence type="ECO:0000256" key="6">
    <source>
        <dbReference type="SAM" id="MobiDB-lite"/>
    </source>
</evidence>
<accession>A0A9W8XLT5</accession>
<gene>
    <name evidence="7" type="ORF">N0V89_007597</name>
</gene>
<comment type="function">
    <text evidence="4">Component of the EKC/KEOPS complex that is required for the formation of a threonylcarbamoyl group on adenosine at position 37 (t(6)A37) in tRNAs that read codons beginning with adenine. The complex is probably involved in the transfer of the threonylcarbamoyl moiety of threonylcarbamoyl-AMP (TC-AMP) to the N6 group of A37. CGI121 acts as an allosteric effector that regulates the t(6)A activity of the complex. The EKC/KEOPS complex also promotes both telomere uncapping and telomere elongation. The complex is required for efficient recruitment of transcriptional coactivators. CGI121 is not required for tRNA modification.</text>
</comment>
<evidence type="ECO:0000313" key="8">
    <source>
        <dbReference type="Proteomes" id="UP001140513"/>
    </source>
</evidence>
<name>A0A9W8XLT5_9PLEO</name>
<keyword evidence="5" id="KW-0539">Nucleus</keyword>
<dbReference type="AlphaFoldDB" id="A0A9W8XLT5"/>
<comment type="caution">
    <text evidence="7">The sequence shown here is derived from an EMBL/GenBank/DDBJ whole genome shotgun (WGS) entry which is preliminary data.</text>
</comment>
<organism evidence="7 8">
    <name type="scientific">Didymosphaeria variabile</name>
    <dbReference type="NCBI Taxonomy" id="1932322"/>
    <lineage>
        <taxon>Eukaryota</taxon>
        <taxon>Fungi</taxon>
        <taxon>Dikarya</taxon>
        <taxon>Ascomycota</taxon>
        <taxon>Pezizomycotina</taxon>
        <taxon>Dothideomycetes</taxon>
        <taxon>Pleosporomycetidae</taxon>
        <taxon>Pleosporales</taxon>
        <taxon>Massarineae</taxon>
        <taxon>Didymosphaeriaceae</taxon>
        <taxon>Didymosphaeria</taxon>
    </lineage>
</organism>
<evidence type="ECO:0000256" key="4">
    <source>
        <dbReference type="ARBA" id="ARBA00025043"/>
    </source>
</evidence>
<evidence type="ECO:0000256" key="2">
    <source>
        <dbReference type="ARBA" id="ARBA00015316"/>
    </source>
</evidence>
<proteinExistence type="inferred from homology"/>
<evidence type="ECO:0000313" key="7">
    <source>
        <dbReference type="EMBL" id="KAJ4352250.1"/>
    </source>
</evidence>
<dbReference type="Proteomes" id="UP001140513">
    <property type="component" value="Unassembled WGS sequence"/>
</dbReference>
<dbReference type="InterPro" id="IPR036504">
    <property type="entry name" value="CGI121/TPRKB_sf"/>
</dbReference>
<dbReference type="OrthoDB" id="329139at2759"/>
<keyword evidence="8" id="KW-1185">Reference proteome</keyword>
<evidence type="ECO:0000256" key="5">
    <source>
        <dbReference type="RuleBase" id="RU004398"/>
    </source>
</evidence>
<dbReference type="RefSeq" id="XP_056070606.1">
    <property type="nucleotide sequence ID" value="XM_056216359.1"/>
</dbReference>
<dbReference type="InterPro" id="IPR013926">
    <property type="entry name" value="CGI121/TPRKB"/>
</dbReference>
<dbReference type="GeneID" id="80911127"/>
<evidence type="ECO:0000256" key="3">
    <source>
        <dbReference type="ARBA" id="ARBA00016009"/>
    </source>
</evidence>
<protein>
    <recommendedName>
        <fullName evidence="3">EKC/KEOPS complex subunit CGI121</fullName>
    </recommendedName>
    <alternativeName>
        <fullName evidence="2">EKC/KEOPS complex subunit cgi121</fullName>
    </alternativeName>
</protein>
<dbReference type="Pfam" id="PF08617">
    <property type="entry name" value="CGI-121"/>
    <property type="match status" value="1"/>
</dbReference>